<reference evidence="3" key="1">
    <citation type="journal article" date="2013" name="Genome Biol.">
        <title>Draft genome of the mountain pine beetle, Dendroctonus ponderosae Hopkins, a major forest pest.</title>
        <authorList>
            <person name="Keeling C.I."/>
            <person name="Yuen M.M."/>
            <person name="Liao N.Y."/>
            <person name="Docking T.R."/>
            <person name="Chan S.K."/>
            <person name="Taylor G.A."/>
            <person name="Palmquist D.L."/>
            <person name="Jackman S.D."/>
            <person name="Nguyen A."/>
            <person name="Li M."/>
            <person name="Henderson H."/>
            <person name="Janes J.K."/>
            <person name="Zhao Y."/>
            <person name="Pandoh P."/>
            <person name="Moore R."/>
            <person name="Sperling F.A."/>
            <person name="Huber D.P."/>
            <person name="Birol I."/>
            <person name="Jones S.J."/>
            <person name="Bohlmann J."/>
        </authorList>
    </citation>
    <scope>NUCLEOTIDE SEQUENCE</scope>
</reference>
<dbReference type="KEGG" id="dpa:109537262"/>
<reference evidence="2" key="2">
    <citation type="submission" date="2024-08" db="UniProtKB">
        <authorList>
            <consortium name="EnsemblMetazoa"/>
        </authorList>
    </citation>
    <scope>IDENTIFICATION</scope>
</reference>
<dbReference type="GeneID" id="109537262"/>
<dbReference type="EnsemblMetazoa" id="XM_019903887.1">
    <property type="protein sequence ID" value="XP_019759446.1"/>
    <property type="gene ID" value="LOC109537262"/>
</dbReference>
<feature type="domain" description="Cilia- and flagella-associated protein 69 ARM repeats" evidence="1">
    <location>
        <begin position="19"/>
        <end position="366"/>
    </location>
</feature>
<evidence type="ECO:0000313" key="2">
    <source>
        <dbReference type="EnsemblMetazoa" id="XP_019759446.1"/>
    </source>
</evidence>
<sequence>MDIPSCSHLLERKNPSRLLEKALALMEHQLTKDDVRRHQQTIKEYLYVSREGFLVRDLFNVMSLLDLVRLRRSKEKSFDESLDQLLDLCSIPPVLTRSLELLEYDMDMLEYFSWLGYMVVWLTEKAYQLKIVNSIYTLLTREYSQRHYLSLAVRKEKIHASRLSDVLADLLEIVEDDVYHKILKIIHLLMDGPKKTCEVLLKKGAVSAMIVRMEPTWMQRLPSTKPSVPSGREEIQHTDSIFYILTSLIAHANAQMMRAPTKFTLWSLQWAFRVFTMNPTTNVERNNVLAVLLLLMEIYPDLLLGNLTFAYDIAMLAMARDISFRSNWTSHIILTTSHEDHSCMSLLLMCISYFPNCLSGPKVAEEHQLLGLLIGN</sequence>
<dbReference type="InterPro" id="IPR048733">
    <property type="entry name" value="CFA69_ARM_dom"/>
</dbReference>
<evidence type="ECO:0000313" key="3">
    <source>
        <dbReference type="Proteomes" id="UP000019118"/>
    </source>
</evidence>
<dbReference type="Pfam" id="PF21049">
    <property type="entry name" value="CFA69_ARM_rpt"/>
    <property type="match status" value="1"/>
</dbReference>
<organism evidence="2 3">
    <name type="scientific">Dendroctonus ponderosae</name>
    <name type="common">Mountain pine beetle</name>
    <dbReference type="NCBI Taxonomy" id="77166"/>
    <lineage>
        <taxon>Eukaryota</taxon>
        <taxon>Metazoa</taxon>
        <taxon>Ecdysozoa</taxon>
        <taxon>Arthropoda</taxon>
        <taxon>Hexapoda</taxon>
        <taxon>Insecta</taxon>
        <taxon>Pterygota</taxon>
        <taxon>Neoptera</taxon>
        <taxon>Endopterygota</taxon>
        <taxon>Coleoptera</taxon>
        <taxon>Polyphaga</taxon>
        <taxon>Cucujiformia</taxon>
        <taxon>Curculionidae</taxon>
        <taxon>Scolytinae</taxon>
        <taxon>Dendroctonus</taxon>
    </lineage>
</organism>
<protein>
    <recommendedName>
        <fullName evidence="1">Cilia- and flagella-associated protein 69 ARM repeats domain-containing protein</fullName>
    </recommendedName>
</protein>
<evidence type="ECO:0000259" key="1">
    <source>
        <dbReference type="Pfam" id="PF21049"/>
    </source>
</evidence>
<dbReference type="AlphaFoldDB" id="A0AAR5PFC8"/>
<accession>A0AAR5PFC8</accession>
<name>A0AAR5PFC8_DENPD</name>
<dbReference type="Proteomes" id="UP000019118">
    <property type="component" value="Unassembled WGS sequence"/>
</dbReference>
<keyword evidence="3" id="KW-1185">Reference proteome</keyword>
<proteinExistence type="predicted"/>